<sequence length="144" mass="16011">MTTNGRDSRRLHTGWTASNNNDVSSLHRGRKRSFVVMTQLSVHRTDRCPVPEVLSDTDKAIDAGSNSLWGTGEQLCGDFRIGEKLSTHRYEIAVAVLQMSLSSIGEDASHSNHRNRNGQLHDCGETHILIGLPRKWAVRKANAH</sequence>
<feature type="compositionally biased region" description="Polar residues" evidence="1">
    <location>
        <begin position="15"/>
        <end position="24"/>
    </location>
</feature>
<protein>
    <submittedName>
        <fullName evidence="2">Unannotated protein</fullName>
    </submittedName>
</protein>
<evidence type="ECO:0000256" key="1">
    <source>
        <dbReference type="SAM" id="MobiDB-lite"/>
    </source>
</evidence>
<accession>A0A6J7HW95</accession>
<feature type="compositionally biased region" description="Basic and acidic residues" evidence="1">
    <location>
        <begin position="1"/>
        <end position="10"/>
    </location>
</feature>
<organism evidence="2">
    <name type="scientific">freshwater metagenome</name>
    <dbReference type="NCBI Taxonomy" id="449393"/>
    <lineage>
        <taxon>unclassified sequences</taxon>
        <taxon>metagenomes</taxon>
        <taxon>ecological metagenomes</taxon>
    </lineage>
</organism>
<gene>
    <name evidence="2" type="ORF">UFOPK3708_00245</name>
</gene>
<feature type="region of interest" description="Disordered" evidence="1">
    <location>
        <begin position="1"/>
        <end position="26"/>
    </location>
</feature>
<reference evidence="2" key="1">
    <citation type="submission" date="2020-05" db="EMBL/GenBank/DDBJ databases">
        <authorList>
            <person name="Chiriac C."/>
            <person name="Salcher M."/>
            <person name="Ghai R."/>
            <person name="Kavagutti S V."/>
        </authorList>
    </citation>
    <scope>NUCLEOTIDE SEQUENCE</scope>
</reference>
<proteinExistence type="predicted"/>
<dbReference type="EMBL" id="CAFBNA010000006">
    <property type="protein sequence ID" value="CAB4920719.1"/>
    <property type="molecule type" value="Genomic_DNA"/>
</dbReference>
<evidence type="ECO:0000313" key="2">
    <source>
        <dbReference type="EMBL" id="CAB4920719.1"/>
    </source>
</evidence>
<name>A0A6J7HW95_9ZZZZ</name>
<dbReference type="AlphaFoldDB" id="A0A6J7HW95"/>